<dbReference type="GO" id="GO:0042744">
    <property type="term" value="P:hydrogen peroxide catabolic process"/>
    <property type="evidence" value="ECO:0007669"/>
    <property type="project" value="TreeGrafter"/>
</dbReference>
<dbReference type="Proteomes" id="UP000321424">
    <property type="component" value="Unassembled WGS sequence"/>
</dbReference>
<sequence>MRLEHPEHTVATVPNDPHDDDTRFVEQLAAATGADRGQRLLHARGRGATGDFTPYRQAARLSAAEVFAAARTPVTARFSSTLGGNDGHDGDPGDHGLAVRIGELDLVMFTLPVFFVRNGPDMLAFLRATGVGDPAAVADFVRHHPEAATALSLAEQALPITSFTGVTYHAVHAFGLVDAAGVTRWARLSWRPLQPLPALTAASAQAQPRDYLATELATRLPARFELTAHLPDVDDDVHDPTQLWTGQESIPLGMLTLTEAETLSSEPDFDPMRLPDGMSAPQDQLSKDRSTIYRAARRYRAGRVACG</sequence>
<keyword evidence="3" id="KW-0349">Heme</keyword>
<evidence type="ECO:0000313" key="10">
    <source>
        <dbReference type="Proteomes" id="UP000321424"/>
    </source>
</evidence>
<dbReference type="PANTHER" id="PTHR11465">
    <property type="entry name" value="CATALASE"/>
    <property type="match status" value="1"/>
</dbReference>
<proteinExistence type="inferred from homology"/>
<accession>A0A511MIF8</accession>
<comment type="similarity">
    <text evidence="1">Belongs to the catalase family.</text>
</comment>
<keyword evidence="5" id="KW-0560">Oxidoreductase</keyword>
<dbReference type="Pfam" id="PF00199">
    <property type="entry name" value="Catalase"/>
    <property type="match status" value="1"/>
</dbReference>
<evidence type="ECO:0000256" key="7">
    <source>
        <dbReference type="SAM" id="MobiDB-lite"/>
    </source>
</evidence>
<dbReference type="InterPro" id="IPR020835">
    <property type="entry name" value="Catalase_sf"/>
</dbReference>
<dbReference type="GO" id="GO:0020037">
    <property type="term" value="F:heme binding"/>
    <property type="evidence" value="ECO:0007669"/>
    <property type="project" value="InterPro"/>
</dbReference>
<dbReference type="SUPFAM" id="SSF56634">
    <property type="entry name" value="Heme-dependent catalase-like"/>
    <property type="match status" value="1"/>
</dbReference>
<dbReference type="GO" id="GO:0042542">
    <property type="term" value="P:response to hydrogen peroxide"/>
    <property type="evidence" value="ECO:0007669"/>
    <property type="project" value="TreeGrafter"/>
</dbReference>
<protein>
    <recommendedName>
        <fullName evidence="8">Catalase core domain-containing protein</fullName>
    </recommendedName>
</protein>
<dbReference type="Gene3D" id="1.20.1280.120">
    <property type="match status" value="1"/>
</dbReference>
<keyword evidence="2" id="KW-0575">Peroxidase</keyword>
<evidence type="ECO:0000256" key="4">
    <source>
        <dbReference type="ARBA" id="ARBA00022723"/>
    </source>
</evidence>
<dbReference type="SMART" id="SM01060">
    <property type="entry name" value="Catalase"/>
    <property type="match status" value="1"/>
</dbReference>
<dbReference type="Gene3D" id="2.40.180.10">
    <property type="entry name" value="Catalase core domain"/>
    <property type="match status" value="1"/>
</dbReference>
<gene>
    <name evidence="9" type="ORF">NN4_49690</name>
</gene>
<dbReference type="AlphaFoldDB" id="A0A511MIF8"/>
<reference evidence="9 10" key="1">
    <citation type="submission" date="2019-07" db="EMBL/GenBank/DDBJ databases">
        <title>Whole genome shotgun sequence of Nocardia ninae NBRC 108245.</title>
        <authorList>
            <person name="Hosoyama A."/>
            <person name="Uohara A."/>
            <person name="Ohji S."/>
            <person name="Ichikawa N."/>
        </authorList>
    </citation>
    <scope>NUCLEOTIDE SEQUENCE [LARGE SCALE GENOMIC DNA]</scope>
    <source>
        <strain evidence="9 10">NBRC 108245</strain>
    </source>
</reference>
<dbReference type="GO" id="GO:0046872">
    <property type="term" value="F:metal ion binding"/>
    <property type="evidence" value="ECO:0007669"/>
    <property type="project" value="UniProtKB-KW"/>
</dbReference>
<dbReference type="GO" id="GO:0004096">
    <property type="term" value="F:catalase activity"/>
    <property type="evidence" value="ECO:0007669"/>
    <property type="project" value="InterPro"/>
</dbReference>
<evidence type="ECO:0000256" key="3">
    <source>
        <dbReference type="ARBA" id="ARBA00022617"/>
    </source>
</evidence>
<feature type="region of interest" description="Disordered" evidence="7">
    <location>
        <begin position="1"/>
        <end position="21"/>
    </location>
</feature>
<evidence type="ECO:0000256" key="1">
    <source>
        <dbReference type="ARBA" id="ARBA00005329"/>
    </source>
</evidence>
<keyword evidence="6" id="KW-0408">Iron</keyword>
<evidence type="ECO:0000256" key="2">
    <source>
        <dbReference type="ARBA" id="ARBA00022559"/>
    </source>
</evidence>
<evidence type="ECO:0000256" key="6">
    <source>
        <dbReference type="ARBA" id="ARBA00023004"/>
    </source>
</evidence>
<keyword evidence="4" id="KW-0479">Metal-binding</keyword>
<comment type="caution">
    <text evidence="9">The sequence shown here is derived from an EMBL/GenBank/DDBJ whole genome shotgun (WGS) entry which is preliminary data.</text>
</comment>
<evidence type="ECO:0000313" key="9">
    <source>
        <dbReference type="EMBL" id="GEM40450.1"/>
    </source>
</evidence>
<dbReference type="GO" id="GO:0005737">
    <property type="term" value="C:cytoplasm"/>
    <property type="evidence" value="ECO:0007669"/>
    <property type="project" value="TreeGrafter"/>
</dbReference>
<evidence type="ECO:0000256" key="5">
    <source>
        <dbReference type="ARBA" id="ARBA00023002"/>
    </source>
</evidence>
<dbReference type="PANTHER" id="PTHR11465:SF9">
    <property type="entry name" value="CATALASE"/>
    <property type="match status" value="1"/>
</dbReference>
<dbReference type="PROSITE" id="PS51402">
    <property type="entry name" value="CATALASE_3"/>
    <property type="match status" value="1"/>
</dbReference>
<organism evidence="9 10">
    <name type="scientific">Nocardia ninae NBRC 108245</name>
    <dbReference type="NCBI Taxonomy" id="1210091"/>
    <lineage>
        <taxon>Bacteria</taxon>
        <taxon>Bacillati</taxon>
        <taxon>Actinomycetota</taxon>
        <taxon>Actinomycetes</taxon>
        <taxon>Mycobacteriales</taxon>
        <taxon>Nocardiaceae</taxon>
        <taxon>Nocardia</taxon>
    </lineage>
</organism>
<feature type="domain" description="Catalase core" evidence="8">
    <location>
        <begin position="1"/>
        <end position="306"/>
    </location>
</feature>
<dbReference type="InterPro" id="IPR011614">
    <property type="entry name" value="Catalase_core"/>
</dbReference>
<dbReference type="OrthoDB" id="255727at2"/>
<evidence type="ECO:0000259" key="8">
    <source>
        <dbReference type="SMART" id="SM01060"/>
    </source>
</evidence>
<name>A0A511MIF8_9NOCA</name>
<dbReference type="EMBL" id="BJXA01000036">
    <property type="protein sequence ID" value="GEM40450.1"/>
    <property type="molecule type" value="Genomic_DNA"/>
</dbReference>
<keyword evidence="10" id="KW-1185">Reference proteome</keyword>
<dbReference type="InterPro" id="IPR018028">
    <property type="entry name" value="Catalase"/>
</dbReference>